<dbReference type="STRING" id="340021.TM5383_02149"/>
<accession>A0A0P1HD56</accession>
<sequence length="93" mass="9888">MTTLTIDPQRLKTLRKARKMGRPKLAKLVGMTERQITKLETAAAGPATAMAEPAADRLAAALHIPTLVLTGELALIEEDLQQVQSTCTSGCCG</sequence>
<protein>
    <recommendedName>
        <fullName evidence="1">HTH cro/C1-type domain-containing protein</fullName>
    </recommendedName>
</protein>
<dbReference type="GO" id="GO:0003677">
    <property type="term" value="F:DNA binding"/>
    <property type="evidence" value="ECO:0007669"/>
    <property type="project" value="InterPro"/>
</dbReference>
<dbReference type="InterPro" id="IPR010982">
    <property type="entry name" value="Lambda_DNA-bd_dom_sf"/>
</dbReference>
<organism evidence="2 3">
    <name type="scientific">Thalassovita mediterranea</name>
    <dbReference type="NCBI Taxonomy" id="340021"/>
    <lineage>
        <taxon>Bacteria</taxon>
        <taxon>Pseudomonadati</taxon>
        <taxon>Pseudomonadota</taxon>
        <taxon>Alphaproteobacteria</taxon>
        <taxon>Rhodobacterales</taxon>
        <taxon>Roseobacteraceae</taxon>
        <taxon>Thalassovita</taxon>
    </lineage>
</organism>
<name>A0A0P1HD56_9RHOB</name>
<evidence type="ECO:0000259" key="1">
    <source>
        <dbReference type="PROSITE" id="PS50943"/>
    </source>
</evidence>
<keyword evidence="3" id="KW-1185">Reference proteome</keyword>
<dbReference type="EMBL" id="CYSF01000009">
    <property type="protein sequence ID" value="CUH84929.1"/>
    <property type="molecule type" value="Genomic_DNA"/>
</dbReference>
<dbReference type="InterPro" id="IPR001387">
    <property type="entry name" value="Cro/C1-type_HTH"/>
</dbReference>
<gene>
    <name evidence="2" type="ORF">TM5383_02149</name>
</gene>
<dbReference type="Gene3D" id="1.10.260.40">
    <property type="entry name" value="lambda repressor-like DNA-binding domains"/>
    <property type="match status" value="1"/>
</dbReference>
<reference evidence="2 3" key="1">
    <citation type="submission" date="2015-09" db="EMBL/GenBank/DDBJ databases">
        <authorList>
            <consortium name="Swine Surveillance"/>
        </authorList>
    </citation>
    <scope>NUCLEOTIDE SEQUENCE [LARGE SCALE GENOMIC DNA]</scope>
    <source>
        <strain evidence="2 3">CECT 8383</strain>
    </source>
</reference>
<dbReference type="SUPFAM" id="SSF47413">
    <property type="entry name" value="lambda repressor-like DNA-binding domains"/>
    <property type="match status" value="1"/>
</dbReference>
<proteinExistence type="predicted"/>
<evidence type="ECO:0000313" key="2">
    <source>
        <dbReference type="EMBL" id="CUH84929.1"/>
    </source>
</evidence>
<dbReference type="SMART" id="SM00530">
    <property type="entry name" value="HTH_XRE"/>
    <property type="match status" value="1"/>
</dbReference>
<feature type="domain" description="HTH cro/C1-type" evidence="1">
    <location>
        <begin position="11"/>
        <end position="69"/>
    </location>
</feature>
<evidence type="ECO:0000313" key="3">
    <source>
        <dbReference type="Proteomes" id="UP000051681"/>
    </source>
</evidence>
<dbReference type="OrthoDB" id="7875710at2"/>
<dbReference type="AlphaFoldDB" id="A0A0P1HD56"/>
<dbReference type="RefSeq" id="WP_058319013.1">
    <property type="nucleotide sequence ID" value="NZ_CYSF01000009.1"/>
</dbReference>
<dbReference type="CDD" id="cd00093">
    <property type="entry name" value="HTH_XRE"/>
    <property type="match status" value="1"/>
</dbReference>
<dbReference type="Proteomes" id="UP000051681">
    <property type="component" value="Unassembled WGS sequence"/>
</dbReference>
<dbReference type="Pfam" id="PF13560">
    <property type="entry name" value="HTH_31"/>
    <property type="match status" value="1"/>
</dbReference>
<dbReference type="PROSITE" id="PS50943">
    <property type="entry name" value="HTH_CROC1"/>
    <property type="match status" value="1"/>
</dbReference>